<evidence type="ECO:0000313" key="10">
    <source>
        <dbReference type="EMBL" id="KAL1538881.1"/>
    </source>
</evidence>
<reference evidence="10 11" key="1">
    <citation type="submission" date="2024-06" db="EMBL/GenBank/DDBJ databases">
        <title>A chromosome level genome sequence of Diviner's sage (Salvia divinorum).</title>
        <authorList>
            <person name="Ford S.A."/>
            <person name="Ro D.-K."/>
            <person name="Ness R.W."/>
            <person name="Phillips M.A."/>
        </authorList>
    </citation>
    <scope>NUCLEOTIDE SEQUENCE [LARGE SCALE GENOMIC DNA]</scope>
    <source>
        <strain evidence="10">SAF-2024a</strain>
        <tissue evidence="10">Leaf</tissue>
    </source>
</reference>
<evidence type="ECO:0000259" key="8">
    <source>
        <dbReference type="Pfam" id="PF13839"/>
    </source>
</evidence>
<evidence type="ECO:0000256" key="2">
    <source>
        <dbReference type="ARBA" id="ARBA00007727"/>
    </source>
</evidence>
<name>A0ABD1G452_SALDI</name>
<feature type="domain" description="Trichome birefringence-like C-terminal" evidence="8">
    <location>
        <begin position="128"/>
        <end position="413"/>
    </location>
</feature>
<dbReference type="PANTHER" id="PTHR32285">
    <property type="entry name" value="PROTEIN TRICHOME BIREFRINGENCE-LIKE 9-RELATED"/>
    <property type="match status" value="1"/>
</dbReference>
<keyword evidence="5" id="KW-1133">Transmembrane helix</keyword>
<dbReference type="AlphaFoldDB" id="A0ABD1G452"/>
<evidence type="ECO:0000313" key="11">
    <source>
        <dbReference type="Proteomes" id="UP001567538"/>
    </source>
</evidence>
<evidence type="ECO:0000256" key="6">
    <source>
        <dbReference type="ARBA" id="ARBA00023136"/>
    </source>
</evidence>
<feature type="compositionally biased region" description="Low complexity" evidence="7">
    <location>
        <begin position="37"/>
        <end position="51"/>
    </location>
</feature>
<feature type="region of interest" description="Disordered" evidence="7">
    <location>
        <begin position="37"/>
        <end position="56"/>
    </location>
</feature>
<evidence type="ECO:0000259" key="9">
    <source>
        <dbReference type="Pfam" id="PF14416"/>
    </source>
</evidence>
<keyword evidence="3" id="KW-0812">Transmembrane</keyword>
<feature type="domain" description="Trichome birefringence-like N-terminal" evidence="9">
    <location>
        <begin position="75"/>
        <end position="127"/>
    </location>
</feature>
<gene>
    <name evidence="10" type="ORF">AAHA92_27573</name>
</gene>
<comment type="similarity">
    <text evidence="2">Belongs to the PC-esterase family. TBL subfamily.</text>
</comment>
<accession>A0ABD1G452</accession>
<keyword evidence="4" id="KW-0735">Signal-anchor</keyword>
<evidence type="ECO:0000256" key="5">
    <source>
        <dbReference type="ARBA" id="ARBA00022989"/>
    </source>
</evidence>
<evidence type="ECO:0000256" key="7">
    <source>
        <dbReference type="SAM" id="MobiDB-lite"/>
    </source>
</evidence>
<dbReference type="EMBL" id="JBEAFC010000010">
    <property type="protein sequence ID" value="KAL1538881.1"/>
    <property type="molecule type" value="Genomic_DNA"/>
</dbReference>
<dbReference type="Proteomes" id="UP001567538">
    <property type="component" value="Unassembled WGS sequence"/>
</dbReference>
<keyword evidence="11" id="KW-1185">Reference proteome</keyword>
<comment type="subcellular location">
    <subcellularLocation>
        <location evidence="1">Membrane</location>
        <topology evidence="1">Single-pass membrane protein</topology>
    </subcellularLocation>
</comment>
<dbReference type="Pfam" id="PF13839">
    <property type="entry name" value="PC-Esterase"/>
    <property type="match status" value="1"/>
</dbReference>
<dbReference type="PANTHER" id="PTHR32285:SF247">
    <property type="entry name" value="PROTEIN TRICHOME BIREFRINGENCE-LIKE 19"/>
    <property type="match status" value="1"/>
</dbReference>
<evidence type="ECO:0000256" key="3">
    <source>
        <dbReference type="ARBA" id="ARBA00022692"/>
    </source>
</evidence>
<comment type="caution">
    <text evidence="10">The sequence shown here is derived from an EMBL/GenBank/DDBJ whole genome shotgun (WGS) entry which is preliminary data.</text>
</comment>
<sequence length="422" mass="47537">MMSPSGKSQLRKRALKVAPIAALLTLLLTIHLYLSSTTKGSSSTSTTTTAASHHKLSQALPARAAGDTLLKSAAECDLFTGKWVRNPEGPYYTNETCNAIQEHQNCMKFGRPDTEYLKWKWKPDGCDLPLFRPDLFLEMMRGKSLAFVGDSVARNHMQSLLCLLSKVARPVETAEPTGKQLWFRYKDYDFSICLFWAPYLVKTGSLDTTTGRPFDIYLDEPDDTWSSQVAQFNFVVISAGHWFFRPSYFHVNRTLSGCVYCPEPYEDIEHLLPSFIYRRAFHTAFSAINAAAGYSGVTFVRTLSPSHFEGGTFDHHGNCLRMSPVKRGEAELEEREAEFHAIQLEELGIAGRAGRVNGGRFVLFDATMSLLLRPDGHPSKYGSPPGVKLVMRYDCVHWCLPGPIDAWNDFLQELLRREIQDK</sequence>
<evidence type="ECO:0000256" key="4">
    <source>
        <dbReference type="ARBA" id="ARBA00022968"/>
    </source>
</evidence>
<dbReference type="InterPro" id="IPR029962">
    <property type="entry name" value="TBL"/>
</dbReference>
<keyword evidence="6" id="KW-0472">Membrane</keyword>
<evidence type="ECO:0000256" key="1">
    <source>
        <dbReference type="ARBA" id="ARBA00004167"/>
    </source>
</evidence>
<dbReference type="GO" id="GO:0016020">
    <property type="term" value="C:membrane"/>
    <property type="evidence" value="ECO:0007669"/>
    <property type="project" value="UniProtKB-SubCell"/>
</dbReference>
<proteinExistence type="inferred from homology"/>
<protein>
    <submittedName>
        <fullName evidence="10">Protein trichome birefringence-like 19</fullName>
    </submittedName>
</protein>
<dbReference type="InterPro" id="IPR026057">
    <property type="entry name" value="TBL_C"/>
</dbReference>
<dbReference type="Pfam" id="PF14416">
    <property type="entry name" value="PMR5N"/>
    <property type="match status" value="1"/>
</dbReference>
<dbReference type="InterPro" id="IPR025846">
    <property type="entry name" value="TBL_N"/>
</dbReference>
<organism evidence="10 11">
    <name type="scientific">Salvia divinorum</name>
    <name type="common">Maria pastora</name>
    <name type="synonym">Diviner's sage</name>
    <dbReference type="NCBI Taxonomy" id="28513"/>
    <lineage>
        <taxon>Eukaryota</taxon>
        <taxon>Viridiplantae</taxon>
        <taxon>Streptophyta</taxon>
        <taxon>Embryophyta</taxon>
        <taxon>Tracheophyta</taxon>
        <taxon>Spermatophyta</taxon>
        <taxon>Magnoliopsida</taxon>
        <taxon>eudicotyledons</taxon>
        <taxon>Gunneridae</taxon>
        <taxon>Pentapetalae</taxon>
        <taxon>asterids</taxon>
        <taxon>lamiids</taxon>
        <taxon>Lamiales</taxon>
        <taxon>Lamiaceae</taxon>
        <taxon>Nepetoideae</taxon>
        <taxon>Mentheae</taxon>
        <taxon>Salviinae</taxon>
        <taxon>Salvia</taxon>
        <taxon>Salvia subgen. Calosphace</taxon>
    </lineage>
</organism>